<evidence type="ECO:0000313" key="2">
    <source>
        <dbReference type="Proteomes" id="UP000204048"/>
    </source>
</evidence>
<protein>
    <submittedName>
        <fullName evidence="1">Uncharacterized protein</fullName>
    </submittedName>
</protein>
<dbReference type="RefSeq" id="YP_007674216.1">
    <property type="nucleotide sequence ID" value="NC_020849.1"/>
</dbReference>
<evidence type="ECO:0000313" key="1">
    <source>
        <dbReference type="EMBL" id="AGH57538.1"/>
    </source>
</evidence>
<dbReference type="EMBL" id="JF974296">
    <property type="protein sequence ID" value="AGH57538.1"/>
    <property type="molecule type" value="Genomic_DNA"/>
</dbReference>
<name>M4SNB9_9CAUD</name>
<reference evidence="1 2" key="1">
    <citation type="submission" date="2010-11" db="EMBL/GenBank/DDBJ databases">
        <title>The Genome Sequence of Pseudoalteromonas phage pYD6-A.</title>
        <authorList>
            <consortium name="The Broad Institute Genome Sequencing Platform"/>
            <person name="Henn M.R."/>
            <person name="Wolf A."/>
            <person name="Jost G."/>
            <person name="Levin J."/>
            <person name="Malboeuf C."/>
            <person name="Casali M."/>
            <person name="Russ C."/>
            <person name="Lennon N."/>
            <person name="Chapman S.B."/>
            <person name="Erlich R."/>
            <person name="Young S.K."/>
            <person name="Yandava C."/>
            <person name="Zeng Q."/>
            <person name="Alvarado L."/>
            <person name="Anderson S."/>
            <person name="Berlin A."/>
            <person name="Chen Z."/>
            <person name="Freedman E."/>
            <person name="Gellesch M."/>
            <person name="Goldberg J."/>
            <person name="Green L."/>
            <person name="Griggs A."/>
            <person name="Gujja S."/>
            <person name="Heilman E.R."/>
            <person name="Heiman D."/>
            <person name="Hollinger A."/>
            <person name="Howarth C."/>
            <person name="Larson L."/>
            <person name="Mehta T."/>
            <person name="Pearson M."/>
            <person name="Roberts A."/>
            <person name="Ryan E."/>
            <person name="Saif S."/>
            <person name="Shea T."/>
            <person name="Shenoy N."/>
            <person name="Sisk P."/>
            <person name="Stolte C."/>
            <person name="Sykes S."/>
            <person name="White J."/>
            <person name="Haas B."/>
            <person name="Nusbaum C."/>
            <person name="Birren B."/>
        </authorList>
    </citation>
    <scope>NUCLEOTIDE SEQUENCE [LARGE SCALE GENOMIC DNA]</scope>
    <source>
        <strain evidence="2">pYD6-A</strain>
    </source>
</reference>
<dbReference type="KEGG" id="vg:15010749"/>
<dbReference type="GeneID" id="15010749"/>
<accession>M4SNB9</accession>
<organism evidence="1 2">
    <name type="scientific">Pseudoalteromonas phage pYD6-A</name>
    <dbReference type="NCBI Taxonomy" id="754052"/>
    <lineage>
        <taxon>Viruses</taxon>
        <taxon>Duplodnaviria</taxon>
        <taxon>Heunggongvirae</taxon>
        <taxon>Uroviricota</taxon>
        <taxon>Caudoviricetes</taxon>
        <taxon>Schitoviridae</taxon>
        <taxon>Fuhrmanvirinae</taxon>
        <taxon>Matsuvirus</taxon>
        <taxon>Matsuvirus pYD6A</taxon>
    </lineage>
</organism>
<keyword evidence="2" id="KW-1185">Reference proteome</keyword>
<gene>
    <name evidence="1" type="ORF">PYDG_00006</name>
</gene>
<proteinExistence type="predicted"/>
<dbReference type="Proteomes" id="UP000204048">
    <property type="component" value="Segment"/>
</dbReference>
<dbReference type="OrthoDB" id="39314at10239"/>
<sequence>MKDNNMFTYVDSDNNSLSAIEIGYLNEMISEGIIDGDVIITMTHKELIDEIIEYVFK</sequence>